<dbReference type="InterPro" id="IPR020004">
    <property type="entry name" value="UDP-GlcNAc_Epase"/>
</dbReference>
<name>A0A4Q0U6U1_9BACT</name>
<dbReference type="Proteomes" id="UP000711407">
    <property type="component" value="Unassembled WGS sequence"/>
</dbReference>
<evidence type="ECO:0000259" key="1">
    <source>
        <dbReference type="Pfam" id="PF02350"/>
    </source>
</evidence>
<keyword evidence="2" id="KW-0326">Glycosidase</keyword>
<dbReference type="Gene3D" id="3.40.50.2000">
    <property type="entry name" value="Glycogen Phosphorylase B"/>
    <property type="match status" value="2"/>
</dbReference>
<dbReference type="Pfam" id="PF02350">
    <property type="entry name" value="Epimerase_2"/>
    <property type="match status" value="1"/>
</dbReference>
<dbReference type="InterPro" id="IPR029767">
    <property type="entry name" value="WecB-like"/>
</dbReference>
<gene>
    <name evidence="2" type="primary">neuC</name>
    <name evidence="2" type="ORF">K8V47_02330</name>
</gene>
<dbReference type="InterPro" id="IPR003331">
    <property type="entry name" value="UDP_GlcNAc_Epimerase_2_dom"/>
</dbReference>
<evidence type="ECO:0000313" key="3">
    <source>
        <dbReference type="Proteomes" id="UP000711407"/>
    </source>
</evidence>
<feature type="domain" description="UDP-N-acetylglucosamine 2-epimerase" evidence="1">
    <location>
        <begin position="25"/>
        <end position="371"/>
    </location>
</feature>
<sequence>MAANMRIAVITGTRAEWGLLSPVSKALAAMEGIEVKIVATNMHLMPRYGNTVDEIVADGFDVAERVPMDDTDGSELQTAKAMAQCLRGMAGAFSRLRPDRVVILGDRFEMLAAASAALVMRIPIVHIAGGETTLGAIDDSIRHAITQMSWLHLTATEPYRERVIAMGADPRRVINTGAIGVYNALNEPLWPREKLAASVGLAFERPTLLVTYHAATADDRSPLEQFESLLEALDRHEETDVLITYPNNDPRGGGLVELIERWVKANVHRAVGIPSLGKTRYLSALRYVSAVVGNSSSGIVEVPSMHIPTVDIGTRQQGRIAGDSVIHCGVTAGEIDAAISYALSDEGRERARQASNPYYKPDTLDIMVRAIAHP</sequence>
<dbReference type="SUPFAM" id="SSF53756">
    <property type="entry name" value="UDP-Glycosyltransferase/glycogen phosphorylase"/>
    <property type="match status" value="1"/>
</dbReference>
<proteinExistence type="predicted"/>
<organism evidence="2 3">
    <name type="scientific">Candidatus Amulumruptor caecigallinarius</name>
    <dbReference type="NCBI Taxonomy" id="2109911"/>
    <lineage>
        <taxon>Bacteria</taxon>
        <taxon>Pseudomonadati</taxon>
        <taxon>Bacteroidota</taxon>
        <taxon>Bacteroidia</taxon>
        <taxon>Bacteroidales</taxon>
        <taxon>Muribaculaceae</taxon>
        <taxon>Candidatus Amulumruptor</taxon>
    </lineage>
</organism>
<comment type="caution">
    <text evidence="2">The sequence shown here is derived from an EMBL/GenBank/DDBJ whole genome shotgun (WGS) entry which is preliminary data.</text>
</comment>
<dbReference type="AlphaFoldDB" id="A0A4Q0U6U1"/>
<evidence type="ECO:0000313" key="2">
    <source>
        <dbReference type="EMBL" id="HJE38585.1"/>
    </source>
</evidence>
<reference evidence="2" key="1">
    <citation type="journal article" date="2021" name="PeerJ">
        <title>Extensive microbial diversity within the chicken gut microbiome revealed by metagenomics and culture.</title>
        <authorList>
            <person name="Gilroy R."/>
            <person name="Ravi A."/>
            <person name="Getino M."/>
            <person name="Pursley I."/>
            <person name="Horton D.L."/>
            <person name="Alikhan N.F."/>
            <person name="Baker D."/>
            <person name="Gharbi K."/>
            <person name="Hall N."/>
            <person name="Watson M."/>
            <person name="Adriaenssens E.M."/>
            <person name="Foster-Nyarko E."/>
            <person name="Jarju S."/>
            <person name="Secka A."/>
            <person name="Antonio M."/>
            <person name="Oren A."/>
            <person name="Chaudhuri R.R."/>
            <person name="La Ragione R."/>
            <person name="Hildebrand F."/>
            <person name="Pallen M.J."/>
        </authorList>
    </citation>
    <scope>NUCLEOTIDE SEQUENCE</scope>
    <source>
        <strain evidence="2">4100</strain>
    </source>
</reference>
<dbReference type="NCBIfam" id="TIGR03568">
    <property type="entry name" value="NeuC_NnaA"/>
    <property type="match status" value="1"/>
</dbReference>
<dbReference type="EMBL" id="DYXT01000016">
    <property type="protein sequence ID" value="HJE38585.1"/>
    <property type="molecule type" value="Genomic_DNA"/>
</dbReference>
<dbReference type="GO" id="GO:0004553">
    <property type="term" value="F:hydrolase activity, hydrolyzing O-glycosyl compounds"/>
    <property type="evidence" value="ECO:0007669"/>
    <property type="project" value="InterPro"/>
</dbReference>
<dbReference type="GO" id="GO:0006047">
    <property type="term" value="P:UDP-N-acetylglucosamine metabolic process"/>
    <property type="evidence" value="ECO:0007669"/>
    <property type="project" value="InterPro"/>
</dbReference>
<keyword evidence="2" id="KW-0378">Hydrolase</keyword>
<dbReference type="PANTHER" id="PTHR43174:SF3">
    <property type="entry name" value="UDP-N-ACETYLGLUCOSAMINE 2-EPIMERASE"/>
    <property type="match status" value="1"/>
</dbReference>
<protein>
    <submittedName>
        <fullName evidence="2">UDP-N-acetylglucosamine 2-epimerase</fullName>
        <ecNumber evidence="2">3.2.1.183</ecNumber>
    </submittedName>
</protein>
<dbReference type="CDD" id="cd03786">
    <property type="entry name" value="GTB_UDP-GlcNAc_2-Epimerase"/>
    <property type="match status" value="1"/>
</dbReference>
<dbReference type="PANTHER" id="PTHR43174">
    <property type="entry name" value="UDP-N-ACETYLGLUCOSAMINE 2-EPIMERASE"/>
    <property type="match status" value="1"/>
</dbReference>
<accession>A0A4Q0U6U1</accession>
<reference evidence="2" key="2">
    <citation type="submission" date="2021-09" db="EMBL/GenBank/DDBJ databases">
        <authorList>
            <person name="Gilroy R."/>
        </authorList>
    </citation>
    <scope>NUCLEOTIDE SEQUENCE</scope>
    <source>
        <strain evidence="2">4100</strain>
    </source>
</reference>
<dbReference type="EC" id="3.2.1.183" evidence="2"/>